<dbReference type="EMBL" id="ACHB01000003">
    <property type="protein sequence ID" value="EEI94178.1"/>
    <property type="molecule type" value="Genomic_DNA"/>
</dbReference>
<accession>C2FS58</accession>
<proteinExistence type="predicted"/>
<organism evidence="1 2">
    <name type="scientific">Sphingobacterium spiritivorum ATCC 33300</name>
    <dbReference type="NCBI Taxonomy" id="525372"/>
    <lineage>
        <taxon>Bacteria</taxon>
        <taxon>Pseudomonadati</taxon>
        <taxon>Bacteroidota</taxon>
        <taxon>Sphingobacteriia</taxon>
        <taxon>Sphingobacteriales</taxon>
        <taxon>Sphingobacteriaceae</taxon>
        <taxon>Sphingobacterium</taxon>
    </lineage>
</organism>
<name>C2FS58_SPHSI</name>
<dbReference type="HOGENOM" id="CLU_1685470_0_0_10"/>
<comment type="caution">
    <text evidence="1">The sequence shown here is derived from an EMBL/GenBank/DDBJ whole genome shotgun (WGS) entry which is preliminary data.</text>
</comment>
<gene>
    <name evidence="1" type="ORF">HMPREF0765_0164</name>
</gene>
<dbReference type="Proteomes" id="UP000006241">
    <property type="component" value="Unassembled WGS sequence"/>
</dbReference>
<protein>
    <submittedName>
        <fullName evidence="1">Uncharacterized protein</fullName>
    </submittedName>
</protein>
<evidence type="ECO:0000313" key="1">
    <source>
        <dbReference type="EMBL" id="EEI94178.1"/>
    </source>
</evidence>
<evidence type="ECO:0000313" key="2">
    <source>
        <dbReference type="Proteomes" id="UP000006241"/>
    </source>
</evidence>
<dbReference type="AlphaFoldDB" id="C2FS58"/>
<sequence length="159" mass="18320">MVNLLLNTKSVYIMNIMKHRALSASLVFMVILIFFSCKRKDCCIPDIPNPYKNFSQEQLEKLSTDSYKKINELTTSIPCTDPTDWNMTDMRTECGLSHIVYHKSLDRTKLEQLIYNHNQIMEIYAPMVAPVINCMAYQKPSGIICQNGKATLIYNNTKN</sequence>
<reference evidence="1 2" key="1">
    <citation type="submission" date="2009-01" db="EMBL/GenBank/DDBJ databases">
        <authorList>
            <person name="Qin X."/>
            <person name="Bachman B."/>
            <person name="Battles P."/>
            <person name="Bell A."/>
            <person name="Bess C."/>
            <person name="Bickham C."/>
            <person name="Chaboub L."/>
            <person name="Chen D."/>
            <person name="Coyle M."/>
            <person name="Deiros D.R."/>
            <person name="Dinh H."/>
            <person name="Forbes L."/>
            <person name="Fowler G."/>
            <person name="Francisco L."/>
            <person name="Fu Q."/>
            <person name="Gubbala S."/>
            <person name="Hale W."/>
            <person name="Han Y."/>
            <person name="Hemphill L."/>
            <person name="Highlander S.K."/>
            <person name="Hirani K."/>
            <person name="Hogues M."/>
            <person name="Jackson L."/>
            <person name="Jakkamsetti A."/>
            <person name="Javaid M."/>
            <person name="Jiang H."/>
            <person name="Korchina V."/>
            <person name="Kovar C."/>
            <person name="Lara F."/>
            <person name="Lee S."/>
            <person name="Mata R."/>
            <person name="Mathew T."/>
            <person name="Moen C."/>
            <person name="Morales K."/>
            <person name="Munidasa M."/>
            <person name="Nazareth L."/>
            <person name="Ngo R."/>
            <person name="Nguyen L."/>
            <person name="Okwuonu G."/>
            <person name="Ongeri F."/>
            <person name="Patil S."/>
            <person name="Petrosino J."/>
            <person name="Pham C."/>
            <person name="Pham P."/>
            <person name="Pu L.-L."/>
            <person name="Puazo M."/>
            <person name="Raj R."/>
            <person name="Reid J."/>
            <person name="Rouhana J."/>
            <person name="Saada N."/>
            <person name="Shang Y."/>
            <person name="Simmons D."/>
            <person name="Thornton R."/>
            <person name="Warren J."/>
            <person name="Weissenberger G."/>
            <person name="Zhang J."/>
            <person name="Zhang L."/>
            <person name="Zhou C."/>
            <person name="Zhu D."/>
            <person name="Muzny D."/>
            <person name="Worley K."/>
            <person name="Gibbs R."/>
        </authorList>
    </citation>
    <scope>NUCLEOTIDE SEQUENCE [LARGE SCALE GENOMIC DNA]</scope>
    <source>
        <strain evidence="1 2">ATCC 33300</strain>
    </source>
</reference>